<evidence type="ECO:0000313" key="1">
    <source>
        <dbReference type="EMBL" id="MFC7184192.1"/>
    </source>
</evidence>
<sequence>MVGILVVVEQPDRPDLLVVHTAGSDPDVPGDPGPVTACGTDTASMVVEPWQPATPGERWFPPHLAGTVCPRCDRAVRSA</sequence>
<reference evidence="2" key="1">
    <citation type="journal article" date="2019" name="Int. J. Syst. Evol. Microbiol.">
        <title>The Global Catalogue of Microorganisms (GCM) 10K type strain sequencing project: providing services to taxonomists for standard genome sequencing and annotation.</title>
        <authorList>
            <consortium name="The Broad Institute Genomics Platform"/>
            <consortium name="The Broad Institute Genome Sequencing Center for Infectious Disease"/>
            <person name="Wu L."/>
            <person name="Ma J."/>
        </authorList>
    </citation>
    <scope>NUCLEOTIDE SEQUENCE [LARGE SCALE GENOMIC DNA]</scope>
    <source>
        <strain evidence="2">CGMCC 1.12859</strain>
    </source>
</reference>
<dbReference type="RefSeq" id="WP_345704040.1">
    <property type="nucleotide sequence ID" value="NZ_BAABKV010000001.1"/>
</dbReference>
<accession>A0ABW2G6J5</accession>
<proteinExistence type="predicted"/>
<organism evidence="1 2">
    <name type="scientific">Kitasatospora paranensis</name>
    <dbReference type="NCBI Taxonomy" id="258053"/>
    <lineage>
        <taxon>Bacteria</taxon>
        <taxon>Bacillati</taxon>
        <taxon>Actinomycetota</taxon>
        <taxon>Actinomycetes</taxon>
        <taxon>Kitasatosporales</taxon>
        <taxon>Streptomycetaceae</taxon>
        <taxon>Kitasatospora</taxon>
    </lineage>
</organism>
<protein>
    <submittedName>
        <fullName evidence="1">Uncharacterized protein</fullName>
    </submittedName>
</protein>
<name>A0ABW2G6J5_9ACTN</name>
<dbReference type="Proteomes" id="UP001596435">
    <property type="component" value="Unassembled WGS sequence"/>
</dbReference>
<dbReference type="EMBL" id="JBHTAJ010000092">
    <property type="protein sequence ID" value="MFC7184192.1"/>
    <property type="molecule type" value="Genomic_DNA"/>
</dbReference>
<comment type="caution">
    <text evidence="1">The sequence shown here is derived from an EMBL/GenBank/DDBJ whole genome shotgun (WGS) entry which is preliminary data.</text>
</comment>
<evidence type="ECO:0000313" key="2">
    <source>
        <dbReference type="Proteomes" id="UP001596435"/>
    </source>
</evidence>
<gene>
    <name evidence="1" type="ORF">ACFQMG_32045</name>
</gene>
<keyword evidence="2" id="KW-1185">Reference proteome</keyword>